<dbReference type="Pfam" id="PF00550">
    <property type="entry name" value="PP-binding"/>
    <property type="match status" value="1"/>
</dbReference>
<dbReference type="Gene3D" id="1.10.1200.10">
    <property type="entry name" value="ACP-like"/>
    <property type="match status" value="1"/>
</dbReference>
<dbReference type="AlphaFoldDB" id="A0A073J1L3"/>
<protein>
    <recommendedName>
        <fullName evidence="1">Carrier domain-containing protein</fullName>
    </recommendedName>
</protein>
<comment type="caution">
    <text evidence="2">The sequence shown here is derived from an EMBL/GenBank/DDBJ whole genome shotgun (WGS) entry which is preliminary data.</text>
</comment>
<dbReference type="EMBL" id="JAMD01000006">
    <property type="protein sequence ID" value="KEJ95556.1"/>
    <property type="molecule type" value="Genomic_DNA"/>
</dbReference>
<evidence type="ECO:0000313" key="2">
    <source>
        <dbReference type="EMBL" id="KEJ95556.1"/>
    </source>
</evidence>
<dbReference type="GeneID" id="68871514"/>
<dbReference type="OrthoDB" id="9811033at2"/>
<name>A0A073J1L3_9RHOB</name>
<reference evidence="2 3" key="1">
    <citation type="submission" date="2014-01" db="EMBL/GenBank/DDBJ databases">
        <title>Sulfitobacter sp. H3 (MCCC 1A00686) Genome Sequencing.</title>
        <authorList>
            <person name="Lai Q."/>
            <person name="Hong Z."/>
        </authorList>
    </citation>
    <scope>NUCLEOTIDE SEQUENCE [LARGE SCALE GENOMIC DNA]</scope>
    <source>
        <strain evidence="2 3">H3</strain>
    </source>
</reference>
<feature type="domain" description="Carrier" evidence="1">
    <location>
        <begin position="11"/>
        <end position="74"/>
    </location>
</feature>
<sequence>MNETQVYTKLYDVFDEFFGLEQSEVVPELTADQVDGWDSLNHIRLMLKIQSEFGVKFSSGQISSLQNVGELANILVAKT</sequence>
<proteinExistence type="predicted"/>
<keyword evidence="3" id="KW-1185">Reference proteome</keyword>
<evidence type="ECO:0000259" key="1">
    <source>
        <dbReference type="Pfam" id="PF00550"/>
    </source>
</evidence>
<dbReference type="RefSeq" id="WP_028955214.1">
    <property type="nucleotide sequence ID" value="NZ_CP054599.1"/>
</dbReference>
<dbReference type="InterPro" id="IPR009081">
    <property type="entry name" value="PP-bd_ACP"/>
</dbReference>
<dbReference type="Proteomes" id="UP000027746">
    <property type="component" value="Unassembled WGS sequence"/>
</dbReference>
<evidence type="ECO:0000313" key="3">
    <source>
        <dbReference type="Proteomes" id="UP000027746"/>
    </source>
</evidence>
<dbReference type="SUPFAM" id="SSF47336">
    <property type="entry name" value="ACP-like"/>
    <property type="match status" value="1"/>
</dbReference>
<dbReference type="InterPro" id="IPR036736">
    <property type="entry name" value="ACP-like_sf"/>
</dbReference>
<organism evidence="2 3">
    <name type="scientific">Pseudosulfitobacter pseudonitzschiae</name>
    <dbReference type="NCBI Taxonomy" id="1402135"/>
    <lineage>
        <taxon>Bacteria</taxon>
        <taxon>Pseudomonadati</taxon>
        <taxon>Pseudomonadota</taxon>
        <taxon>Alphaproteobacteria</taxon>
        <taxon>Rhodobacterales</taxon>
        <taxon>Roseobacteraceae</taxon>
        <taxon>Pseudosulfitobacter</taxon>
    </lineage>
</organism>
<gene>
    <name evidence="2" type="ORF">SUH3_21465</name>
</gene>
<accession>A0A073J1L3</accession>